<dbReference type="OrthoDB" id="10260889at2759"/>
<accession>A0A8J2WCN8</accession>
<proteinExistence type="predicted"/>
<dbReference type="EMBL" id="CAKKLH010000014">
    <property type="protein sequence ID" value="CAH0099206.1"/>
    <property type="molecule type" value="Genomic_DNA"/>
</dbReference>
<comment type="caution">
    <text evidence="2">The sequence shown here is derived from an EMBL/GenBank/DDBJ whole genome shotgun (WGS) entry which is preliminary data.</text>
</comment>
<name>A0A8J2WCN8_9CRUS</name>
<keyword evidence="3" id="KW-1185">Reference proteome</keyword>
<gene>
    <name evidence="2" type="ORF">DGAL_LOCUS1320</name>
</gene>
<evidence type="ECO:0000256" key="1">
    <source>
        <dbReference type="SAM" id="MobiDB-lite"/>
    </source>
</evidence>
<sequence>MADLRKRVQNKGTDLDTETENEGANQDSDANLDLDSEDDKSLGKKVDLSSTIPSGTDKAPEMLDATLSALPPRQENVEKLGYSRHIYLGHDLWICPYDLCWTIGSNASGFSSASEMFCRDYQHWLCCL</sequence>
<evidence type="ECO:0000313" key="3">
    <source>
        <dbReference type="Proteomes" id="UP000789390"/>
    </source>
</evidence>
<dbReference type="Proteomes" id="UP000789390">
    <property type="component" value="Unassembled WGS sequence"/>
</dbReference>
<dbReference type="AlphaFoldDB" id="A0A8J2WCN8"/>
<protein>
    <submittedName>
        <fullName evidence="2">Uncharacterized protein</fullName>
    </submittedName>
</protein>
<reference evidence="2" key="1">
    <citation type="submission" date="2021-11" db="EMBL/GenBank/DDBJ databases">
        <authorList>
            <person name="Schell T."/>
        </authorList>
    </citation>
    <scope>NUCLEOTIDE SEQUENCE</scope>
    <source>
        <strain evidence="2">M5</strain>
    </source>
</reference>
<feature type="region of interest" description="Disordered" evidence="1">
    <location>
        <begin position="1"/>
        <end position="60"/>
    </location>
</feature>
<evidence type="ECO:0000313" key="2">
    <source>
        <dbReference type="EMBL" id="CAH0099206.1"/>
    </source>
</evidence>
<organism evidence="2 3">
    <name type="scientific">Daphnia galeata</name>
    <dbReference type="NCBI Taxonomy" id="27404"/>
    <lineage>
        <taxon>Eukaryota</taxon>
        <taxon>Metazoa</taxon>
        <taxon>Ecdysozoa</taxon>
        <taxon>Arthropoda</taxon>
        <taxon>Crustacea</taxon>
        <taxon>Branchiopoda</taxon>
        <taxon>Diplostraca</taxon>
        <taxon>Cladocera</taxon>
        <taxon>Anomopoda</taxon>
        <taxon>Daphniidae</taxon>
        <taxon>Daphnia</taxon>
    </lineage>
</organism>